<evidence type="ECO:0000313" key="6">
    <source>
        <dbReference type="EMBL" id="OGL98426.1"/>
    </source>
</evidence>
<dbReference type="Gene3D" id="3.40.1190.10">
    <property type="entry name" value="Mur-like, catalytic domain"/>
    <property type="match status" value="1"/>
</dbReference>
<keyword evidence="3" id="KW-0067">ATP-binding</keyword>
<accession>A0A1F7W6Z9</accession>
<dbReference type="PANTHER" id="PTHR43024">
    <property type="entry name" value="UDP-N-ACETYLMURAMOYL-TRIPEPTIDE--D-ALANYL-D-ALANINE LIGASE"/>
    <property type="match status" value="1"/>
</dbReference>
<organism evidence="6 7">
    <name type="scientific">Candidatus Uhrbacteria bacterium RIFOXYB2_FULL_57_15</name>
    <dbReference type="NCBI Taxonomy" id="1802422"/>
    <lineage>
        <taxon>Bacteria</taxon>
        <taxon>Candidatus Uhriibacteriota</taxon>
    </lineage>
</organism>
<sequence length="443" mass="48102">MKGMIQWLLAFFARRILLRHKPMVVAVTGSVGKTSAKNAIAAVLGAKFRVRSPIENYNNEFGVPLTIIGATSPGKSLIGWLLVFLKAKGTWLLGDSSYPNMLVLEYGLDRPGDIKKLCRLARPDVGVLTAISPVHVEYFESFERLIEEKGEIVKHLLPNGLAVLNGDDANVLSTKETLSRDKHANVTKTVTYGFGEACDVRAEQYRIETRVGDPDGSFDLGEEFCAIHFDLVIGDERAPVVLRNLLGRGQAYSALAAAAVGKHFGLTIDEIVAGLAALAPQPGRMRPIPGIKGCLLLDDSYNAAPASMVTALEVLRQFEPPEGARRVVALGKMAELGKYSADEHRLLGIRVAEVADLLVCVGEEARDIRRGALEAGMDEADIQVFAAAMEAGRWLDFNVGKGDIVLVKGSQSARMEKVTKDLMAEPLRASELLVRQSGKWLET</sequence>
<dbReference type="EMBL" id="MGFE01000020">
    <property type="protein sequence ID" value="OGL98426.1"/>
    <property type="molecule type" value="Genomic_DNA"/>
</dbReference>
<evidence type="ECO:0000256" key="1">
    <source>
        <dbReference type="ARBA" id="ARBA00022598"/>
    </source>
</evidence>
<name>A0A1F7W6Z9_9BACT</name>
<dbReference type="Pfam" id="PF02875">
    <property type="entry name" value="Mur_ligase_C"/>
    <property type="match status" value="1"/>
</dbReference>
<evidence type="ECO:0000313" key="7">
    <source>
        <dbReference type="Proteomes" id="UP000176501"/>
    </source>
</evidence>
<dbReference type="Pfam" id="PF08245">
    <property type="entry name" value="Mur_ligase_M"/>
    <property type="match status" value="1"/>
</dbReference>
<dbReference type="GO" id="GO:0005524">
    <property type="term" value="F:ATP binding"/>
    <property type="evidence" value="ECO:0007669"/>
    <property type="project" value="UniProtKB-KW"/>
</dbReference>
<dbReference type="Proteomes" id="UP000176501">
    <property type="component" value="Unassembled WGS sequence"/>
</dbReference>
<proteinExistence type="predicted"/>
<evidence type="ECO:0000256" key="3">
    <source>
        <dbReference type="ARBA" id="ARBA00022840"/>
    </source>
</evidence>
<dbReference type="PANTHER" id="PTHR43024:SF1">
    <property type="entry name" value="UDP-N-ACETYLMURAMOYL-TRIPEPTIDE--D-ALANYL-D-ALANINE LIGASE"/>
    <property type="match status" value="1"/>
</dbReference>
<dbReference type="SUPFAM" id="SSF53623">
    <property type="entry name" value="MurD-like peptide ligases, catalytic domain"/>
    <property type="match status" value="1"/>
</dbReference>
<dbReference type="GO" id="GO:0016881">
    <property type="term" value="F:acid-amino acid ligase activity"/>
    <property type="evidence" value="ECO:0007669"/>
    <property type="project" value="InterPro"/>
</dbReference>
<dbReference type="AlphaFoldDB" id="A0A1F7W6Z9"/>
<evidence type="ECO:0000256" key="2">
    <source>
        <dbReference type="ARBA" id="ARBA00022741"/>
    </source>
</evidence>
<dbReference type="Gene3D" id="3.90.190.20">
    <property type="entry name" value="Mur ligase, C-terminal domain"/>
    <property type="match status" value="1"/>
</dbReference>
<dbReference type="InterPro" id="IPR051046">
    <property type="entry name" value="MurCDEF_CellWall_CoF430Synth"/>
</dbReference>
<dbReference type="InterPro" id="IPR036565">
    <property type="entry name" value="Mur-like_cat_sf"/>
</dbReference>
<keyword evidence="2" id="KW-0547">Nucleotide-binding</keyword>
<feature type="domain" description="Mur ligase C-terminal" evidence="4">
    <location>
        <begin position="283"/>
        <end position="410"/>
    </location>
</feature>
<evidence type="ECO:0000259" key="5">
    <source>
        <dbReference type="Pfam" id="PF08245"/>
    </source>
</evidence>
<evidence type="ECO:0008006" key="8">
    <source>
        <dbReference type="Google" id="ProtNLM"/>
    </source>
</evidence>
<dbReference type="SUPFAM" id="SSF53244">
    <property type="entry name" value="MurD-like peptide ligases, peptide-binding domain"/>
    <property type="match status" value="1"/>
</dbReference>
<dbReference type="InterPro" id="IPR013221">
    <property type="entry name" value="Mur_ligase_cen"/>
</dbReference>
<feature type="domain" description="Mur ligase central" evidence="5">
    <location>
        <begin position="100"/>
        <end position="260"/>
    </location>
</feature>
<dbReference type="InterPro" id="IPR004101">
    <property type="entry name" value="Mur_ligase_C"/>
</dbReference>
<keyword evidence="1" id="KW-0436">Ligase</keyword>
<protein>
    <recommendedName>
        <fullName evidence="8">UDP-N-acetylmuramoyl-tripeptide--D-alanyl-D-alanine ligase</fullName>
    </recommendedName>
</protein>
<comment type="caution">
    <text evidence="6">The sequence shown here is derived from an EMBL/GenBank/DDBJ whole genome shotgun (WGS) entry which is preliminary data.</text>
</comment>
<reference evidence="6 7" key="1">
    <citation type="journal article" date="2016" name="Nat. Commun.">
        <title>Thousands of microbial genomes shed light on interconnected biogeochemical processes in an aquifer system.</title>
        <authorList>
            <person name="Anantharaman K."/>
            <person name="Brown C.T."/>
            <person name="Hug L.A."/>
            <person name="Sharon I."/>
            <person name="Castelle C.J."/>
            <person name="Probst A.J."/>
            <person name="Thomas B.C."/>
            <person name="Singh A."/>
            <person name="Wilkins M.J."/>
            <person name="Karaoz U."/>
            <person name="Brodie E.L."/>
            <person name="Williams K.H."/>
            <person name="Hubbard S.S."/>
            <person name="Banfield J.F."/>
        </authorList>
    </citation>
    <scope>NUCLEOTIDE SEQUENCE [LARGE SCALE GENOMIC DNA]</scope>
</reference>
<gene>
    <name evidence="6" type="ORF">A2304_01900</name>
</gene>
<dbReference type="InterPro" id="IPR036615">
    <property type="entry name" value="Mur_ligase_C_dom_sf"/>
</dbReference>
<evidence type="ECO:0000259" key="4">
    <source>
        <dbReference type="Pfam" id="PF02875"/>
    </source>
</evidence>